<dbReference type="Gene3D" id="2.70.70.10">
    <property type="entry name" value="Glucose Permease (Domain IIA)"/>
    <property type="match status" value="1"/>
</dbReference>
<dbReference type="CDD" id="cd12797">
    <property type="entry name" value="M23_peptidase"/>
    <property type="match status" value="1"/>
</dbReference>
<organism evidence="2 3">
    <name type="scientific">Bacillus salitolerans</name>
    <dbReference type="NCBI Taxonomy" id="1437434"/>
    <lineage>
        <taxon>Bacteria</taxon>
        <taxon>Bacillati</taxon>
        <taxon>Bacillota</taxon>
        <taxon>Bacilli</taxon>
        <taxon>Bacillales</taxon>
        <taxon>Bacillaceae</taxon>
        <taxon>Bacillus</taxon>
    </lineage>
</organism>
<dbReference type="CDD" id="cd00118">
    <property type="entry name" value="LysM"/>
    <property type="match status" value="2"/>
</dbReference>
<dbReference type="PANTHER" id="PTHR21666:SF290">
    <property type="entry name" value="PEPTIDASE M23 DOMAIN PROTEIN"/>
    <property type="match status" value="1"/>
</dbReference>
<evidence type="ECO:0000313" key="3">
    <source>
        <dbReference type="Proteomes" id="UP001597214"/>
    </source>
</evidence>
<dbReference type="InterPro" id="IPR050570">
    <property type="entry name" value="Cell_wall_metabolism_enzyme"/>
</dbReference>
<accession>A0ABW4LVR7</accession>
<dbReference type="InterPro" id="IPR016047">
    <property type="entry name" value="M23ase_b-sheet_dom"/>
</dbReference>
<dbReference type="Pfam" id="PF01551">
    <property type="entry name" value="Peptidase_M23"/>
    <property type="match status" value="1"/>
</dbReference>
<dbReference type="SUPFAM" id="SSF51261">
    <property type="entry name" value="Duplicated hybrid motif"/>
    <property type="match status" value="1"/>
</dbReference>
<protein>
    <submittedName>
        <fullName evidence="2">Peptidoglycan DD-metalloendopeptidase family protein</fullName>
    </submittedName>
</protein>
<dbReference type="Pfam" id="PF01476">
    <property type="entry name" value="LysM"/>
    <property type="match status" value="2"/>
</dbReference>
<dbReference type="EMBL" id="JBHUEM010000045">
    <property type="protein sequence ID" value="MFD1738596.1"/>
    <property type="molecule type" value="Genomic_DNA"/>
</dbReference>
<dbReference type="InterPro" id="IPR018392">
    <property type="entry name" value="LysM"/>
</dbReference>
<dbReference type="RefSeq" id="WP_377929797.1">
    <property type="nucleotide sequence ID" value="NZ_JBHUEM010000045.1"/>
</dbReference>
<gene>
    <name evidence="2" type="ORF">ACFSCX_18910</name>
</gene>
<dbReference type="Gene3D" id="3.10.350.10">
    <property type="entry name" value="LysM domain"/>
    <property type="match status" value="2"/>
</dbReference>
<dbReference type="Proteomes" id="UP001597214">
    <property type="component" value="Unassembled WGS sequence"/>
</dbReference>
<feature type="domain" description="LysM" evidence="1">
    <location>
        <begin position="285"/>
        <end position="328"/>
    </location>
</feature>
<evidence type="ECO:0000259" key="1">
    <source>
        <dbReference type="PROSITE" id="PS51782"/>
    </source>
</evidence>
<keyword evidence="3" id="KW-1185">Reference proteome</keyword>
<dbReference type="SMART" id="SM00257">
    <property type="entry name" value="LysM"/>
    <property type="match status" value="2"/>
</dbReference>
<reference evidence="3" key="1">
    <citation type="journal article" date="2019" name="Int. J. Syst. Evol. Microbiol.">
        <title>The Global Catalogue of Microorganisms (GCM) 10K type strain sequencing project: providing services to taxonomists for standard genome sequencing and annotation.</title>
        <authorList>
            <consortium name="The Broad Institute Genomics Platform"/>
            <consortium name="The Broad Institute Genome Sequencing Center for Infectious Disease"/>
            <person name="Wu L."/>
            <person name="Ma J."/>
        </authorList>
    </citation>
    <scope>NUCLEOTIDE SEQUENCE [LARGE SCALE GENOMIC DNA]</scope>
    <source>
        <strain evidence="3">CCUG 49339</strain>
    </source>
</reference>
<dbReference type="SUPFAM" id="SSF54106">
    <property type="entry name" value="LysM domain"/>
    <property type="match status" value="2"/>
</dbReference>
<evidence type="ECO:0000313" key="2">
    <source>
        <dbReference type="EMBL" id="MFD1738596.1"/>
    </source>
</evidence>
<name>A0ABW4LVR7_9BACI</name>
<dbReference type="PROSITE" id="PS51782">
    <property type="entry name" value="LYSM"/>
    <property type="match status" value="2"/>
</dbReference>
<dbReference type="PANTHER" id="PTHR21666">
    <property type="entry name" value="PEPTIDASE-RELATED"/>
    <property type="match status" value="1"/>
</dbReference>
<comment type="caution">
    <text evidence="2">The sequence shown here is derived from an EMBL/GenBank/DDBJ whole genome shotgun (WGS) entry which is preliminary data.</text>
</comment>
<dbReference type="InterPro" id="IPR011055">
    <property type="entry name" value="Dup_hybrid_motif"/>
</dbReference>
<proteinExistence type="predicted"/>
<dbReference type="InterPro" id="IPR036779">
    <property type="entry name" value="LysM_dom_sf"/>
</dbReference>
<feature type="domain" description="LysM" evidence="1">
    <location>
        <begin position="236"/>
        <end position="279"/>
    </location>
</feature>
<sequence length="332" mass="37264">MQDISKRLLVVIIMGFCIACMFLSVKTVKAEQNENTYKFQETKDWVWPALGEISDLYGSRSGNHHGLDIAAPTGTETVSVEDGIVTKSYYSFSYGHVVFISHPNGFETVYAHLNKRFVVKGQKVKKGELIGHVGNTGRSRGAHLHFEVHKGTWNYSKSNAIDPLQALDVSVLIEMRVNKEMEMKKEAIQVAKLEEIDQKQDHSGWMMVQHSEGFILSSSLVVESSDVDHSFLEKSVEIVVTEGMTLWELSQEYKVAIQSIAKWNNLTSDMLVPGQHLSLYPNMEKVYIVKSGDTLPKIGKELQLSVEEIVHLNGLKNDHVFPSQILLVSKGT</sequence>